<keyword evidence="1" id="KW-1133">Transmembrane helix</keyword>
<comment type="caution">
    <text evidence="2">The sequence shown here is derived from an EMBL/GenBank/DDBJ whole genome shotgun (WGS) entry which is preliminary data.</text>
</comment>
<dbReference type="AlphaFoldDB" id="A0AAF1KMD9"/>
<feature type="transmembrane region" description="Helical" evidence="1">
    <location>
        <begin position="6"/>
        <end position="27"/>
    </location>
</feature>
<evidence type="ECO:0000313" key="3">
    <source>
        <dbReference type="Proteomes" id="UP001196068"/>
    </source>
</evidence>
<protein>
    <submittedName>
        <fullName evidence="2">Uncharacterized protein</fullName>
    </submittedName>
</protein>
<dbReference type="EMBL" id="JAAEDH010000016">
    <property type="protein sequence ID" value="MBR0656246.1"/>
    <property type="molecule type" value="Genomic_DNA"/>
</dbReference>
<evidence type="ECO:0000256" key="1">
    <source>
        <dbReference type="SAM" id="Phobius"/>
    </source>
</evidence>
<dbReference type="Proteomes" id="UP001196068">
    <property type="component" value="Unassembled WGS sequence"/>
</dbReference>
<evidence type="ECO:0000313" key="2">
    <source>
        <dbReference type="EMBL" id="MBR0656246.1"/>
    </source>
</evidence>
<dbReference type="RefSeq" id="WP_211875092.1">
    <property type="nucleotide sequence ID" value="NZ_JAAEDH010000016.1"/>
</dbReference>
<name>A0AAF1KMD9_9PROT</name>
<keyword evidence="1" id="KW-0812">Transmembrane</keyword>
<sequence length="54" mass="5824">MQQTLAITVITLGVGLCVGMLLCLNGIEHPGKDVPLRKLRVSRALAFGPQPWNP</sequence>
<gene>
    <name evidence="2" type="ORF">GXW79_14285</name>
</gene>
<reference evidence="2" key="1">
    <citation type="submission" date="2020-01" db="EMBL/GenBank/DDBJ databases">
        <authorList>
            <person name="Rat A."/>
        </authorList>
    </citation>
    <scope>NUCLEOTIDE SEQUENCE</scope>
    <source>
        <strain evidence="2">LMG 28251</strain>
    </source>
</reference>
<accession>A0AAF1KMD9</accession>
<organism evidence="2 3">
    <name type="scientific">Plastoroseomonas arctica</name>
    <dbReference type="NCBI Taxonomy" id="1509237"/>
    <lineage>
        <taxon>Bacteria</taxon>
        <taxon>Pseudomonadati</taxon>
        <taxon>Pseudomonadota</taxon>
        <taxon>Alphaproteobacteria</taxon>
        <taxon>Acetobacterales</taxon>
        <taxon>Acetobacteraceae</taxon>
        <taxon>Plastoroseomonas</taxon>
    </lineage>
</organism>
<keyword evidence="1" id="KW-0472">Membrane</keyword>
<proteinExistence type="predicted"/>
<keyword evidence="3" id="KW-1185">Reference proteome</keyword>
<reference evidence="2" key="2">
    <citation type="journal article" date="2021" name="Syst. Appl. Microbiol.">
        <title>Roseomonas hellenica sp. nov., isolated from roots of wild-growing Alkanna tinctoria.</title>
        <authorList>
            <person name="Rat A."/>
            <person name="Naranjo H.D."/>
            <person name="Lebbe L."/>
            <person name="Cnockaert M."/>
            <person name="Krigas N."/>
            <person name="Grigoriadou K."/>
            <person name="Maloupa E."/>
            <person name="Willems A."/>
        </authorList>
    </citation>
    <scope>NUCLEOTIDE SEQUENCE</scope>
    <source>
        <strain evidence="2">LMG 28251</strain>
    </source>
</reference>